<keyword evidence="1" id="KW-0812">Transmembrane</keyword>
<name>A0AAE3CZF9_9HYPH</name>
<dbReference type="GO" id="GO:0006629">
    <property type="term" value="P:lipid metabolic process"/>
    <property type="evidence" value="ECO:0007669"/>
    <property type="project" value="InterPro"/>
</dbReference>
<feature type="transmembrane region" description="Helical" evidence="1">
    <location>
        <begin position="31"/>
        <end position="49"/>
    </location>
</feature>
<organism evidence="3 4">
    <name type="scientific">Flavimaribacter sediminis</name>
    <dbReference type="NCBI Taxonomy" id="2865987"/>
    <lineage>
        <taxon>Bacteria</taxon>
        <taxon>Pseudomonadati</taxon>
        <taxon>Pseudomonadota</taxon>
        <taxon>Alphaproteobacteria</taxon>
        <taxon>Hyphomicrobiales</taxon>
        <taxon>Rhizobiaceae</taxon>
        <taxon>Flavimaribacter</taxon>
    </lineage>
</organism>
<feature type="transmembrane region" description="Helical" evidence="1">
    <location>
        <begin position="159"/>
        <end position="176"/>
    </location>
</feature>
<feature type="transmembrane region" description="Helical" evidence="1">
    <location>
        <begin position="215"/>
        <end position="234"/>
    </location>
</feature>
<dbReference type="Proteomes" id="UP001196509">
    <property type="component" value="Unassembled WGS sequence"/>
</dbReference>
<accession>A0AAE3CZF9</accession>
<dbReference type="PANTHER" id="PTHR19353:SF73">
    <property type="entry name" value="FATTY ACID DESATURASE"/>
    <property type="match status" value="1"/>
</dbReference>
<evidence type="ECO:0000256" key="1">
    <source>
        <dbReference type="SAM" id="Phobius"/>
    </source>
</evidence>
<dbReference type="GO" id="GO:0016020">
    <property type="term" value="C:membrane"/>
    <property type="evidence" value="ECO:0007669"/>
    <property type="project" value="TreeGrafter"/>
</dbReference>
<sequence length="340" mass="38696">MKADTSSTDAEDARRWSRVLYRYKQPHTGRGFVEIAITLVPFILFWAAAALALHYGYWTGLLLAVPAAAFLVRMFMIQHDCGHGSFVSSRSGNDWIGRFIGVLTLTPYDFWKRTHNLHHANSGSLERRGFGDVSTLTVSEYKALGRFGRLKYRLYRNPVVMFGLGPVYVFLLQHRLPVGFMKQGWKPWLSTMSTNAGIVLAAGAVIWFTGVGAFLAIHLSATLLAGAAGIWLFYVQHQFEHTLWDREKDWNWHEAALQGSSHYRLPSILRWLTANIGMHHVHHLSSRIPYYRLPDVLGDHPELKDINTLSLMDSVRCVRLVLWDEENRRLVSFKDAGAMA</sequence>
<dbReference type="InterPro" id="IPR012171">
    <property type="entry name" value="Fatty_acid_desaturase"/>
</dbReference>
<reference evidence="3" key="1">
    <citation type="submission" date="2021-08" db="EMBL/GenBank/DDBJ databases">
        <title>Hoeflea bacterium WL0058 sp. nov., isolated from the sediment.</title>
        <authorList>
            <person name="Wang L."/>
            <person name="Zhang D."/>
        </authorList>
    </citation>
    <scope>NUCLEOTIDE SEQUENCE</scope>
    <source>
        <strain evidence="3">WL0058</strain>
    </source>
</reference>
<dbReference type="GO" id="GO:0016717">
    <property type="term" value="F:oxidoreductase activity, acting on paired donors, with oxidation of a pair of donors resulting in the reduction of molecular oxygen to two molecules of water"/>
    <property type="evidence" value="ECO:0007669"/>
    <property type="project" value="TreeGrafter"/>
</dbReference>
<evidence type="ECO:0000313" key="4">
    <source>
        <dbReference type="Proteomes" id="UP001196509"/>
    </source>
</evidence>
<dbReference type="CDD" id="cd03507">
    <property type="entry name" value="Delta12-FADS-like"/>
    <property type="match status" value="1"/>
</dbReference>
<comment type="caution">
    <text evidence="3">The sequence shown here is derived from an EMBL/GenBank/DDBJ whole genome shotgun (WGS) entry which is preliminary data.</text>
</comment>
<dbReference type="EMBL" id="JAICBX010000001">
    <property type="protein sequence ID" value="MBW8635872.1"/>
    <property type="molecule type" value="Genomic_DNA"/>
</dbReference>
<gene>
    <name evidence="3" type="ORF">K1W69_01650</name>
</gene>
<evidence type="ECO:0000259" key="2">
    <source>
        <dbReference type="Pfam" id="PF00487"/>
    </source>
</evidence>
<keyword evidence="1" id="KW-0472">Membrane</keyword>
<keyword evidence="4" id="KW-1185">Reference proteome</keyword>
<dbReference type="PANTHER" id="PTHR19353">
    <property type="entry name" value="FATTY ACID DESATURASE 2"/>
    <property type="match status" value="1"/>
</dbReference>
<protein>
    <submittedName>
        <fullName evidence="3">Fatty acid desaturase</fullName>
    </submittedName>
</protein>
<dbReference type="RefSeq" id="WP_220226589.1">
    <property type="nucleotide sequence ID" value="NZ_JAICBX010000001.1"/>
</dbReference>
<feature type="domain" description="Fatty acid desaturase" evidence="2">
    <location>
        <begin position="58"/>
        <end position="296"/>
    </location>
</feature>
<dbReference type="InterPro" id="IPR005804">
    <property type="entry name" value="FA_desaturase_dom"/>
</dbReference>
<evidence type="ECO:0000313" key="3">
    <source>
        <dbReference type="EMBL" id="MBW8635872.1"/>
    </source>
</evidence>
<proteinExistence type="predicted"/>
<dbReference type="AlphaFoldDB" id="A0AAE3CZF9"/>
<feature type="transmembrane region" description="Helical" evidence="1">
    <location>
        <begin position="188"/>
        <end position="208"/>
    </location>
</feature>
<dbReference type="Pfam" id="PF00487">
    <property type="entry name" value="FA_desaturase"/>
    <property type="match status" value="1"/>
</dbReference>
<feature type="transmembrane region" description="Helical" evidence="1">
    <location>
        <begin position="55"/>
        <end position="76"/>
    </location>
</feature>
<keyword evidence="1" id="KW-1133">Transmembrane helix</keyword>